<dbReference type="EMBL" id="MLAK01000739">
    <property type="protein sequence ID" value="OHT05979.1"/>
    <property type="molecule type" value="Genomic_DNA"/>
</dbReference>
<dbReference type="RefSeq" id="XP_068359115.1">
    <property type="nucleotide sequence ID" value="XM_068504706.1"/>
</dbReference>
<dbReference type="PANTHER" id="PTHR24198:SF165">
    <property type="entry name" value="ANKYRIN REPEAT-CONTAINING PROTEIN-RELATED"/>
    <property type="match status" value="1"/>
</dbReference>
<dbReference type="Gene3D" id="1.25.40.20">
    <property type="entry name" value="Ankyrin repeat-containing domain"/>
    <property type="match status" value="1"/>
</dbReference>
<dbReference type="PANTHER" id="PTHR24198">
    <property type="entry name" value="ANKYRIN REPEAT AND PROTEIN KINASE DOMAIN-CONTAINING PROTEIN"/>
    <property type="match status" value="1"/>
</dbReference>
<dbReference type="GeneID" id="94839410"/>
<name>A0A1J4K461_9EUKA</name>
<gene>
    <name evidence="3" type="ORF">TRFO_26035</name>
</gene>
<dbReference type="VEuPathDB" id="TrichDB:TRFO_26035"/>
<dbReference type="Proteomes" id="UP000179807">
    <property type="component" value="Unassembled WGS sequence"/>
</dbReference>
<dbReference type="SMART" id="SM00248">
    <property type="entry name" value="ANK"/>
    <property type="match status" value="6"/>
</dbReference>
<evidence type="ECO:0000256" key="2">
    <source>
        <dbReference type="ARBA" id="ARBA00023043"/>
    </source>
</evidence>
<protein>
    <submittedName>
        <fullName evidence="3">Uncharacterized protein</fullName>
    </submittedName>
</protein>
<evidence type="ECO:0000313" key="4">
    <source>
        <dbReference type="Proteomes" id="UP000179807"/>
    </source>
</evidence>
<organism evidence="3 4">
    <name type="scientific">Tritrichomonas foetus</name>
    <dbReference type="NCBI Taxonomy" id="1144522"/>
    <lineage>
        <taxon>Eukaryota</taxon>
        <taxon>Metamonada</taxon>
        <taxon>Parabasalia</taxon>
        <taxon>Tritrichomonadida</taxon>
        <taxon>Tritrichomonadidae</taxon>
        <taxon>Tritrichomonas</taxon>
    </lineage>
</organism>
<comment type="caution">
    <text evidence="3">The sequence shown here is derived from an EMBL/GenBank/DDBJ whole genome shotgun (WGS) entry which is preliminary data.</text>
</comment>
<dbReference type="InterPro" id="IPR036770">
    <property type="entry name" value="Ankyrin_rpt-contain_sf"/>
</dbReference>
<dbReference type="InterPro" id="IPR002110">
    <property type="entry name" value="Ankyrin_rpt"/>
</dbReference>
<proteinExistence type="predicted"/>
<evidence type="ECO:0000313" key="3">
    <source>
        <dbReference type="EMBL" id="OHT05979.1"/>
    </source>
</evidence>
<evidence type="ECO:0000256" key="1">
    <source>
        <dbReference type="ARBA" id="ARBA00022737"/>
    </source>
</evidence>
<keyword evidence="4" id="KW-1185">Reference proteome</keyword>
<dbReference type="Pfam" id="PF12796">
    <property type="entry name" value="Ank_2"/>
    <property type="match status" value="2"/>
</dbReference>
<keyword evidence="1" id="KW-0677">Repeat</keyword>
<dbReference type="AlphaFoldDB" id="A0A1J4K461"/>
<reference evidence="3" key="1">
    <citation type="submission" date="2016-10" db="EMBL/GenBank/DDBJ databases">
        <authorList>
            <person name="Benchimol M."/>
            <person name="Almeida L.G."/>
            <person name="Vasconcelos A.T."/>
            <person name="Perreira-Neves A."/>
            <person name="Rosa I.A."/>
            <person name="Tasca T."/>
            <person name="Bogo M.R."/>
            <person name="de Souza W."/>
        </authorList>
    </citation>
    <scope>NUCLEOTIDE SEQUENCE [LARGE SCALE GENOMIC DNA]</scope>
    <source>
        <strain evidence="3">K</strain>
    </source>
</reference>
<accession>A0A1J4K461</accession>
<dbReference type="SUPFAM" id="SSF48403">
    <property type="entry name" value="Ankyrin repeat"/>
    <property type="match status" value="1"/>
</dbReference>
<sequence length="645" mass="76105">MEKFDLFHHETCKLLNKYFIWHIFKNFNFMKSHVGIPKRFSIACVQRNEIQKLVLEIDNVNYQSSLQNLKKMFDHLDRSRNYVIVHIIILAVKYNAHKSELYAQFVNDFFQNNKAKIGKVILNEFFLPTIIDSWNLFFINQLLNLNFLSLEDLVYQIKEYFYSFGKVTTCQTIIIFLWFSSEIEKLNQELYKDMDRFIYYKRLKWKLTREYNLYVNDFKTRNSIHHNKMKNFGYFDDSFVPLIIDDNIDEFQHELVRRGLTDDTTILEFVFEKNYYLRSQILALYPVKLIDFSAYCGSVKIFKLLFLKENNENLEKCLEFAVLGGNAEIIHILEQQNLSNFVDIVCSCSILFYKNDIFYWANEMNNSLVNYYDDIFLSNNYEVLLFYLEMGILKLSDVSISDSFKLCVSENHFDFACQFLSLFPGTKKANQFLSSIHMPILWNIAEAGNPLLFKILFKYKIPIDKIDSKGANILSYSCSLNNIKMINFILNQKFAINLINTIDQDGQTPLSHVVRYNNVEIVKKIIGIKGYRPEPYVRQNSENISFRIAVENSHYEIVKHLYANNAVELKEIDDDSDLINIAAQSNDLEMVKILLDFPEINVNPKKDSPLRIAVKNRNMKLVKILVGNKRVDVNWKTYIIINFCI</sequence>
<keyword evidence="2" id="KW-0040">ANK repeat</keyword>